<dbReference type="EMBL" id="CP045810">
    <property type="protein sequence ID" value="QHN39768.1"/>
    <property type="molecule type" value="Genomic_DNA"/>
</dbReference>
<dbReference type="RefSeq" id="WP_138943539.1">
    <property type="nucleotide sequence ID" value="NZ_CP045804.1"/>
</dbReference>
<proteinExistence type="predicted"/>
<name>A0A857LMA1_9ACTN</name>
<evidence type="ECO:0000313" key="1">
    <source>
        <dbReference type="EMBL" id="QHN39768.1"/>
    </source>
</evidence>
<reference evidence="1" key="1">
    <citation type="journal article" date="2021" name="Nat. Microbiol.">
        <title>Cocultivation of an ultrasmall environmental parasitic bacterium with lytic ability against bacteria associated with wastewater foams.</title>
        <authorList>
            <person name="Batinovic S."/>
            <person name="Rose J.J.A."/>
            <person name="Ratcliffe J."/>
            <person name="Seviour R.J."/>
            <person name="Petrovski S."/>
        </authorList>
    </citation>
    <scope>NUCLEOTIDE SEQUENCE</scope>
    <source>
        <strain evidence="1">CON44</strain>
    </source>
</reference>
<protein>
    <submittedName>
        <fullName evidence="1">Uncharacterized protein</fullName>
    </submittedName>
</protein>
<dbReference type="AlphaFoldDB" id="A0A857LMA1"/>
<accession>A0A857LMA1</accession>
<gene>
    <name evidence="1" type="ORF">GII30_11870</name>
</gene>
<sequence length="111" mass="11239">MSGHPPVKPPPVVVTLRVVTVLAGSLLFGVSALVSLLFLGLSGMCTDDFDDSDCTAWQLQALIPVGIGAAVLVLALGTLVTRRTAVVKSLAAIVGVITALGVIALGLLFTS</sequence>
<organism evidence="1">
    <name type="scientific">Gordonia amarae</name>
    <dbReference type="NCBI Taxonomy" id="36821"/>
    <lineage>
        <taxon>Bacteria</taxon>
        <taxon>Bacillati</taxon>
        <taxon>Actinomycetota</taxon>
        <taxon>Actinomycetes</taxon>
        <taxon>Mycobacteriales</taxon>
        <taxon>Gordoniaceae</taxon>
        <taxon>Gordonia</taxon>
    </lineage>
</organism>